<gene>
    <name evidence="2" type="ORF">E5S67_02940</name>
</gene>
<sequence>MHTHWFWKNMNDKLKSKKDSVRLTVPYKMQLDNKFEPYSTCNVTSLAMCLEYYDVGLVYTFDGKYRENKNIQLEDELYQYMSDKGLNKHYPQDLARVARDYGIKDDFTAYGTFQRCREHLSSGHPFIMHGYFTQPGHIIVGVGYDSTGFIVHDPYGEWFKTGYRTDLSGEYLHYSYELIEKTCAYDGQFWVHYLSK</sequence>
<accession>A0ABX2D0L3</accession>
<name>A0ABX2D0L3_9CYAN</name>
<dbReference type="Pfam" id="PF13529">
    <property type="entry name" value="Peptidase_C39_2"/>
    <property type="match status" value="1"/>
</dbReference>
<dbReference type="EMBL" id="SRRZ01000049">
    <property type="protein sequence ID" value="NQE35210.1"/>
    <property type="molecule type" value="Genomic_DNA"/>
</dbReference>
<dbReference type="Gene3D" id="3.90.70.10">
    <property type="entry name" value="Cysteine proteinases"/>
    <property type="match status" value="1"/>
</dbReference>
<keyword evidence="3" id="KW-1185">Reference proteome</keyword>
<dbReference type="RefSeq" id="WP_172188424.1">
    <property type="nucleotide sequence ID" value="NZ_CAWPPK010000262.1"/>
</dbReference>
<proteinExistence type="predicted"/>
<evidence type="ECO:0000313" key="3">
    <source>
        <dbReference type="Proteomes" id="UP000702425"/>
    </source>
</evidence>
<evidence type="ECO:0000259" key="1">
    <source>
        <dbReference type="Pfam" id="PF13529"/>
    </source>
</evidence>
<comment type="caution">
    <text evidence="2">The sequence shown here is derived from an EMBL/GenBank/DDBJ whole genome shotgun (WGS) entry which is preliminary data.</text>
</comment>
<evidence type="ECO:0000313" key="2">
    <source>
        <dbReference type="EMBL" id="NQE35210.1"/>
    </source>
</evidence>
<dbReference type="InterPro" id="IPR039564">
    <property type="entry name" value="Peptidase_C39-like"/>
</dbReference>
<dbReference type="Proteomes" id="UP000702425">
    <property type="component" value="Unassembled WGS sequence"/>
</dbReference>
<organism evidence="2 3">
    <name type="scientific">Microcoleus asticus IPMA8</name>
    <dbReference type="NCBI Taxonomy" id="2563858"/>
    <lineage>
        <taxon>Bacteria</taxon>
        <taxon>Bacillati</taxon>
        <taxon>Cyanobacteriota</taxon>
        <taxon>Cyanophyceae</taxon>
        <taxon>Oscillatoriophycideae</taxon>
        <taxon>Oscillatoriales</taxon>
        <taxon>Microcoleaceae</taxon>
        <taxon>Microcoleus</taxon>
        <taxon>Microcoleus asticus</taxon>
    </lineage>
</organism>
<reference evidence="2 3" key="1">
    <citation type="journal article" date="2020" name="Sci. Rep.">
        <title>A novel cyanobacterial geosmin producer, revising GeoA distribution and dispersion patterns in Bacteria.</title>
        <authorList>
            <person name="Churro C."/>
            <person name="Semedo-Aguiar A.P."/>
            <person name="Silva A.D."/>
            <person name="Pereira-Leal J.B."/>
            <person name="Leite R.B."/>
        </authorList>
    </citation>
    <scope>NUCLEOTIDE SEQUENCE [LARGE SCALE GENOMIC DNA]</scope>
    <source>
        <strain evidence="2 3">IPMA8</strain>
    </source>
</reference>
<feature type="domain" description="Peptidase C39-like" evidence="1">
    <location>
        <begin position="23"/>
        <end position="155"/>
    </location>
</feature>
<protein>
    <recommendedName>
        <fullName evidence="1">Peptidase C39-like domain-containing protein</fullName>
    </recommendedName>
</protein>